<keyword evidence="3" id="KW-0813">Transport</keyword>
<protein>
    <submittedName>
        <fullName evidence="11">Calcium homeostasis modulator protein 5-like</fullName>
    </submittedName>
</protein>
<gene>
    <name evidence="11" type="primary">LOC113040172</name>
</gene>
<feature type="transmembrane region" description="Helical" evidence="9">
    <location>
        <begin position="203"/>
        <end position="224"/>
    </location>
</feature>
<evidence type="ECO:0000256" key="6">
    <source>
        <dbReference type="ARBA" id="ARBA00023065"/>
    </source>
</evidence>
<evidence type="ECO:0000256" key="9">
    <source>
        <dbReference type="SAM" id="Phobius"/>
    </source>
</evidence>
<evidence type="ECO:0000256" key="4">
    <source>
        <dbReference type="ARBA" id="ARBA00022692"/>
    </source>
</evidence>
<evidence type="ECO:0000256" key="1">
    <source>
        <dbReference type="ARBA" id="ARBA00004141"/>
    </source>
</evidence>
<keyword evidence="6" id="KW-0406">Ion transport</keyword>
<dbReference type="InterPro" id="IPR029569">
    <property type="entry name" value="CALHM"/>
</dbReference>
<dbReference type="GO" id="GO:0005886">
    <property type="term" value="C:plasma membrane"/>
    <property type="evidence" value="ECO:0007669"/>
    <property type="project" value="TreeGrafter"/>
</dbReference>
<organism evidence="10 11">
    <name type="scientific">Carassius auratus</name>
    <name type="common">Goldfish</name>
    <dbReference type="NCBI Taxonomy" id="7957"/>
    <lineage>
        <taxon>Eukaryota</taxon>
        <taxon>Metazoa</taxon>
        <taxon>Chordata</taxon>
        <taxon>Craniata</taxon>
        <taxon>Vertebrata</taxon>
        <taxon>Euteleostomi</taxon>
        <taxon>Actinopterygii</taxon>
        <taxon>Neopterygii</taxon>
        <taxon>Teleostei</taxon>
        <taxon>Ostariophysi</taxon>
        <taxon>Cypriniformes</taxon>
        <taxon>Cyprinidae</taxon>
        <taxon>Cyprininae</taxon>
        <taxon>Carassius</taxon>
    </lineage>
</organism>
<keyword evidence="8" id="KW-0407">Ion channel</keyword>
<keyword evidence="7 9" id="KW-0472">Membrane</keyword>
<dbReference type="OrthoDB" id="8956232at2759"/>
<dbReference type="Pfam" id="PF14798">
    <property type="entry name" value="Ca_hom_mod"/>
    <property type="match status" value="1"/>
</dbReference>
<accession>A0A6P6J2B6</accession>
<dbReference type="KEGG" id="caua:113040172"/>
<keyword evidence="4 9" id="KW-0812">Transmembrane</keyword>
<dbReference type="GO" id="GO:1904669">
    <property type="term" value="P:ATP export"/>
    <property type="evidence" value="ECO:0007669"/>
    <property type="project" value="UniProtKB-ARBA"/>
</dbReference>
<dbReference type="PANTHER" id="PTHR32261:SF4">
    <property type="entry name" value="CALCIUM HOMEOSTASIS MODULATOR PROTEIN 6"/>
    <property type="match status" value="1"/>
</dbReference>
<dbReference type="Proteomes" id="UP000515129">
    <property type="component" value="Chromosome 22"/>
</dbReference>
<feature type="transmembrane region" description="Helical" evidence="9">
    <location>
        <begin position="86"/>
        <end position="107"/>
    </location>
</feature>
<evidence type="ECO:0000256" key="2">
    <source>
        <dbReference type="ARBA" id="ARBA00008497"/>
    </source>
</evidence>
<dbReference type="RefSeq" id="XP_026054250.1">
    <property type="nucleotide sequence ID" value="XM_026198465.1"/>
</dbReference>
<comment type="subcellular location">
    <subcellularLocation>
        <location evidence="1">Membrane</location>
        <topology evidence="1">Multi-pass membrane protein</topology>
    </subcellularLocation>
</comment>
<name>A0A6P6J2B6_CARAU</name>
<evidence type="ECO:0000256" key="8">
    <source>
        <dbReference type="ARBA" id="ARBA00023303"/>
    </source>
</evidence>
<keyword evidence="5 9" id="KW-1133">Transmembrane helix</keyword>
<evidence type="ECO:0000313" key="11">
    <source>
        <dbReference type="RefSeq" id="XP_026054250.1"/>
    </source>
</evidence>
<dbReference type="GeneID" id="113040172"/>
<dbReference type="AlphaFoldDB" id="A0A6P6J2B6"/>
<evidence type="ECO:0000256" key="3">
    <source>
        <dbReference type="ARBA" id="ARBA00022448"/>
    </source>
</evidence>
<sequence length="283" mass="31971">MTKKKQQHIWAHNITRTHHLHKQSVHNTDVQKMLSPQVVLKEVHKFLKGTAVFSLSFPLSILLIGLEKLTEIELFSCPCVVELNALLTASVFIGPALFILTLMLILLRPCKQECSRCCAGVYDDTQQNCPKAFAACLIPPVIWIFLLFLDGDYFACGMTDWKGVYVYDQELNRPWCKPTEKTQNETVLRDLTRKYIHKSQHAGYVWITVFSVLVIAVVGIYDCYISGKCKWRPRGLSCFCGQTMETQSEQQDSGADSLSLNAVQSTIQNQAVVPPSQEDAQNL</sequence>
<feature type="transmembrane region" description="Helical" evidence="9">
    <location>
        <begin position="46"/>
        <end position="66"/>
    </location>
</feature>
<evidence type="ECO:0000256" key="5">
    <source>
        <dbReference type="ARBA" id="ARBA00022989"/>
    </source>
</evidence>
<evidence type="ECO:0000313" key="10">
    <source>
        <dbReference type="Proteomes" id="UP000515129"/>
    </source>
</evidence>
<comment type="similarity">
    <text evidence="2">Belongs to the CALHM family.</text>
</comment>
<keyword evidence="10" id="KW-1185">Reference proteome</keyword>
<dbReference type="PANTHER" id="PTHR32261">
    <property type="entry name" value="CALCIUM HOMEOSTASIS MODULATOR PROTEIN"/>
    <property type="match status" value="1"/>
</dbReference>
<evidence type="ECO:0000256" key="7">
    <source>
        <dbReference type="ARBA" id="ARBA00023136"/>
    </source>
</evidence>
<dbReference type="GO" id="GO:0005261">
    <property type="term" value="F:monoatomic cation channel activity"/>
    <property type="evidence" value="ECO:0007669"/>
    <property type="project" value="TreeGrafter"/>
</dbReference>
<reference evidence="11" key="1">
    <citation type="submission" date="2025-08" db="UniProtKB">
        <authorList>
            <consortium name="RefSeq"/>
        </authorList>
    </citation>
    <scope>IDENTIFICATION</scope>
    <source>
        <strain evidence="11">Wakin</strain>
        <tissue evidence="11">Muscle</tissue>
    </source>
</reference>
<proteinExistence type="inferred from homology"/>
<feature type="transmembrane region" description="Helical" evidence="9">
    <location>
        <begin position="132"/>
        <end position="149"/>
    </location>
</feature>